<organism evidence="3 4">
    <name type="scientific">Acetoanaerobium noterae</name>
    <dbReference type="NCBI Taxonomy" id="745369"/>
    <lineage>
        <taxon>Bacteria</taxon>
        <taxon>Bacillati</taxon>
        <taxon>Bacillota</taxon>
        <taxon>Clostridia</taxon>
        <taxon>Peptostreptococcales</taxon>
        <taxon>Filifactoraceae</taxon>
        <taxon>Acetoanaerobium</taxon>
    </lineage>
</organism>
<dbReference type="InterPro" id="IPR001466">
    <property type="entry name" value="Beta-lactam-related"/>
</dbReference>
<keyword evidence="1" id="KW-1133">Transmembrane helix</keyword>
<gene>
    <name evidence="3" type="ORF">SAMN02745120_1270</name>
</gene>
<keyword evidence="1" id="KW-0812">Transmembrane</keyword>
<protein>
    <submittedName>
        <fullName evidence="3">CubicO group peptidase, beta-lactamase class C family</fullName>
    </submittedName>
</protein>
<dbReference type="SUPFAM" id="SSF56601">
    <property type="entry name" value="beta-lactamase/transpeptidase-like"/>
    <property type="match status" value="1"/>
</dbReference>
<dbReference type="AlphaFoldDB" id="A0A1T5AZ46"/>
<evidence type="ECO:0000259" key="2">
    <source>
        <dbReference type="Pfam" id="PF00144"/>
    </source>
</evidence>
<accession>A0A1T5AZ46</accession>
<dbReference type="Gene3D" id="3.40.710.10">
    <property type="entry name" value="DD-peptidase/beta-lactamase superfamily"/>
    <property type="match status" value="1"/>
</dbReference>
<dbReference type="PANTHER" id="PTHR46825">
    <property type="entry name" value="D-ALANYL-D-ALANINE-CARBOXYPEPTIDASE/ENDOPEPTIDASE AMPH"/>
    <property type="match status" value="1"/>
</dbReference>
<dbReference type="EMBL" id="FUYN01000002">
    <property type="protein sequence ID" value="SKB39883.1"/>
    <property type="molecule type" value="Genomic_DNA"/>
</dbReference>
<reference evidence="4" key="1">
    <citation type="submission" date="2017-02" db="EMBL/GenBank/DDBJ databases">
        <authorList>
            <person name="Varghese N."/>
            <person name="Submissions S."/>
        </authorList>
    </citation>
    <scope>NUCLEOTIDE SEQUENCE [LARGE SCALE GENOMIC DNA]</scope>
    <source>
        <strain evidence="4">ATCC 35199</strain>
    </source>
</reference>
<dbReference type="InterPro" id="IPR012338">
    <property type="entry name" value="Beta-lactam/transpept-like"/>
</dbReference>
<feature type="domain" description="Beta-lactamase-related" evidence="2">
    <location>
        <begin position="47"/>
        <end position="367"/>
    </location>
</feature>
<sequence length="636" mass="70791">MKTIKKYALIILIIQLILSLTYPSHALEPKQYTPSGIELGSLELRVDELMNKYVGKSTPGAAVAVIKNGKIVLSKGYGYADIATKKPVTKDTVFEYGSVSKLFVWTSVMQLVEQGKIDLDEDIKTYLPDDFYKELKLRYPITLRNIMNHSSGFGEYPYDLIALEDSNDDMSLKDALLLAHPKQYFEPGTASVYSNYATALAAYIVETVSGEEYYKYQKNHIFDPLSMSAIAGERSWKDNPDILINKAKGYSKTDEDTFKDSGWSYVGMYPAGSVIGTAEELALFASELMPLNQNKTKLFKSNATINDMLSPSYEPGFSGTAHGFFEFDYPEKKAFGHGGNTASFSAQVAFTPEDSFGFAVLTNVSGESNITLELQSMLLGSSKVEPIEDINYIDAHKLEGNYVSMRRPEGTPSEFISYLALGKVEAVDNNKINFNIRDMSGTYIQTSPGKFSLTENSHAFFKVIMPEMTFRLDDEGNPKQILVGKGFDMSILPSNRTIPMLIGSLASFVIYLLFLVVGIISIIRLRIKSKRTNADEPKPVYKPRAILTAIGSILFANNIVLIATIITNPFIKYSSIKPIIILNYVITLLAIGFIVLGISKWKSIVSKSEKIWFSSTAVIVMSLISLLINWKFYALF</sequence>
<feature type="transmembrane region" description="Helical" evidence="1">
    <location>
        <begin position="500"/>
        <end position="525"/>
    </location>
</feature>
<dbReference type="PANTHER" id="PTHR46825:SF9">
    <property type="entry name" value="BETA-LACTAMASE-RELATED DOMAIN-CONTAINING PROTEIN"/>
    <property type="match status" value="1"/>
</dbReference>
<dbReference type="Proteomes" id="UP000243406">
    <property type="component" value="Unassembled WGS sequence"/>
</dbReference>
<evidence type="ECO:0000313" key="4">
    <source>
        <dbReference type="Proteomes" id="UP000243406"/>
    </source>
</evidence>
<dbReference type="Pfam" id="PF00144">
    <property type="entry name" value="Beta-lactamase"/>
    <property type="match status" value="1"/>
</dbReference>
<dbReference type="RefSeq" id="WP_079589168.1">
    <property type="nucleotide sequence ID" value="NZ_FUYN01000002.1"/>
</dbReference>
<evidence type="ECO:0000313" key="3">
    <source>
        <dbReference type="EMBL" id="SKB39883.1"/>
    </source>
</evidence>
<evidence type="ECO:0000256" key="1">
    <source>
        <dbReference type="SAM" id="Phobius"/>
    </source>
</evidence>
<keyword evidence="1" id="KW-0472">Membrane</keyword>
<name>A0A1T5AZ46_9FIRM</name>
<dbReference type="InterPro" id="IPR050491">
    <property type="entry name" value="AmpC-like"/>
</dbReference>
<proteinExistence type="predicted"/>
<feature type="transmembrane region" description="Helical" evidence="1">
    <location>
        <begin position="611"/>
        <end position="630"/>
    </location>
</feature>
<keyword evidence="4" id="KW-1185">Reference proteome</keyword>
<feature type="transmembrane region" description="Helical" evidence="1">
    <location>
        <begin position="579"/>
        <end position="599"/>
    </location>
</feature>
<dbReference type="OrthoDB" id="9797709at2"/>
<feature type="transmembrane region" description="Helical" evidence="1">
    <location>
        <begin position="546"/>
        <end position="567"/>
    </location>
</feature>